<dbReference type="EMBL" id="DS999641">
    <property type="protein sequence ID" value="EFE67608.2"/>
    <property type="molecule type" value="Genomic_DNA"/>
</dbReference>
<dbReference type="AlphaFoldDB" id="D6A3A6"/>
<sequence length="46" mass="5089">MTVVESARRLKEQALGQASETVDRTGDDFVPAWRLKVTRISCGGRP</sequence>
<protein>
    <submittedName>
        <fullName evidence="2">Predicted protein</fullName>
    </submittedName>
</protein>
<evidence type="ECO:0000313" key="3">
    <source>
        <dbReference type="Proteomes" id="UP000003824"/>
    </source>
</evidence>
<accession>D6A3A6</accession>
<gene>
    <name evidence="2" type="ORF">SSFG_02855</name>
</gene>
<name>D6A3A6_STRV1</name>
<organism evidence="2 3">
    <name type="scientific">Streptomyces viridosporus (strain ATCC 14672 / DSM 40746 / JCM 4963 / KCTC 9882 / NRRL B-12104 / FH 1290)</name>
    <name type="common">Streptomyces ghanaensis</name>
    <dbReference type="NCBI Taxonomy" id="566461"/>
    <lineage>
        <taxon>Bacteria</taxon>
        <taxon>Bacillati</taxon>
        <taxon>Actinomycetota</taxon>
        <taxon>Actinomycetes</taxon>
        <taxon>Kitasatosporales</taxon>
        <taxon>Streptomycetaceae</taxon>
        <taxon>Streptomyces</taxon>
    </lineage>
</organism>
<dbReference type="Proteomes" id="UP000003824">
    <property type="component" value="Unassembled WGS sequence"/>
</dbReference>
<feature type="compositionally biased region" description="Basic and acidic residues" evidence="1">
    <location>
        <begin position="1"/>
        <end position="12"/>
    </location>
</feature>
<reference evidence="3" key="1">
    <citation type="submission" date="2008-12" db="EMBL/GenBank/DDBJ databases">
        <title>Annotation of Streptomyces ghanaensis ATCC 14672.</title>
        <authorList>
            <consortium name="The Broad Institute Genome Sequencing Platform"/>
            <consortium name="Broad Institute Microbial Sequencing Center"/>
            <person name="Fischbach M."/>
            <person name="Ward D."/>
            <person name="Young S."/>
            <person name="Kodira C.D."/>
            <person name="Zeng Q."/>
            <person name="Koehrsen M."/>
            <person name="Godfrey P."/>
            <person name="Alvarado L."/>
            <person name="Berlin A.M."/>
            <person name="Borenstein D."/>
            <person name="Chen Z."/>
            <person name="Engels R."/>
            <person name="Freedman E."/>
            <person name="Gellesch M."/>
            <person name="Goldberg J."/>
            <person name="Griggs A."/>
            <person name="Gujja S."/>
            <person name="Heiman D.I."/>
            <person name="Hepburn T.A."/>
            <person name="Howarth C."/>
            <person name="Jen D."/>
            <person name="Larson L."/>
            <person name="Lewis B."/>
            <person name="Mehta T."/>
            <person name="Park D."/>
            <person name="Pearson M."/>
            <person name="Roberts A."/>
            <person name="Saif S."/>
            <person name="Shea T.D."/>
            <person name="Shenoy N."/>
            <person name="Sisk P."/>
            <person name="Stolte C."/>
            <person name="Sykes S.N."/>
            <person name="Walk T."/>
            <person name="White J."/>
            <person name="Yandava C."/>
            <person name="Straight P."/>
            <person name="Clardy J."/>
            <person name="Hung D."/>
            <person name="Kolter R."/>
            <person name="Mekalanos J."/>
            <person name="Walker S."/>
            <person name="Walsh C.T."/>
            <person name="Wieland B.L.C."/>
            <person name="Ilzarbe M."/>
            <person name="Galagan J."/>
            <person name="Nusbaum C."/>
            <person name="Birren B."/>
        </authorList>
    </citation>
    <scope>NUCLEOTIDE SEQUENCE [LARGE SCALE GENOMIC DNA]</scope>
    <source>
        <strain evidence="3">ATCC 14672 / DSM 40746 / JCM 4963 / KCTC 9882 / NRRL B-12104 / FH 1290</strain>
    </source>
</reference>
<feature type="region of interest" description="Disordered" evidence="1">
    <location>
        <begin position="1"/>
        <end position="22"/>
    </location>
</feature>
<evidence type="ECO:0000256" key="1">
    <source>
        <dbReference type="SAM" id="MobiDB-lite"/>
    </source>
</evidence>
<proteinExistence type="predicted"/>
<evidence type="ECO:0000313" key="2">
    <source>
        <dbReference type="EMBL" id="EFE67608.2"/>
    </source>
</evidence>